<evidence type="ECO:0000256" key="6">
    <source>
        <dbReference type="ARBA" id="ARBA00022989"/>
    </source>
</evidence>
<evidence type="ECO:0000256" key="11">
    <source>
        <dbReference type="SAM" id="Phobius"/>
    </source>
</evidence>
<evidence type="ECO:0000259" key="12">
    <source>
        <dbReference type="PROSITE" id="PS50089"/>
    </source>
</evidence>
<sequence length="202" mass="21423">MCCSTRHDSRPHPIYKCPHQTNYLLVSFQPTMSSPVQNSSSSSTTTTTLSPPPLSPPPPPNNWGPYSGAKDFDANMASILVVLVCATAISFALNAAFRLLRRRYLPGSAAHLDKPGTATAAPQQLLPGPVVFSVGATAVAGAPECAICLAELAEGDRVHVLPACNHGFHAQCVETWFVGRSSCPTCRTECRPPLPPPPLPEP</sequence>
<dbReference type="PANTHER" id="PTHR46905">
    <property type="entry name" value="RING-H2 FINGER PROTEIN ATL78"/>
    <property type="match status" value="1"/>
</dbReference>
<comment type="similarity">
    <text evidence="8">Belongs to the RING-type zinc finger family. ATL subfamily.</text>
</comment>
<dbReference type="PANTHER" id="PTHR46905:SF1">
    <property type="entry name" value="RING-TYPE E3 UBIQUITIN TRANSFERASE"/>
    <property type="match status" value="1"/>
</dbReference>
<dbReference type="PROSITE" id="PS50089">
    <property type="entry name" value="ZF_RING_2"/>
    <property type="match status" value="1"/>
</dbReference>
<evidence type="ECO:0000256" key="1">
    <source>
        <dbReference type="ARBA" id="ARBA00004167"/>
    </source>
</evidence>
<feature type="compositionally biased region" description="Low complexity" evidence="10">
    <location>
        <begin position="34"/>
        <end position="49"/>
    </location>
</feature>
<evidence type="ECO:0000313" key="13">
    <source>
        <dbReference type="EMBL" id="RRT59585.1"/>
    </source>
</evidence>
<protein>
    <recommendedName>
        <fullName evidence="12">RING-type domain-containing protein</fullName>
    </recommendedName>
</protein>
<dbReference type="GO" id="GO:0016020">
    <property type="term" value="C:membrane"/>
    <property type="evidence" value="ECO:0007669"/>
    <property type="project" value="UniProtKB-SubCell"/>
</dbReference>
<keyword evidence="2" id="KW-0808">Transferase</keyword>
<evidence type="ECO:0000256" key="5">
    <source>
        <dbReference type="ARBA" id="ARBA00022833"/>
    </source>
</evidence>
<keyword evidence="6 11" id="KW-1133">Transmembrane helix</keyword>
<accession>A0A426Z6I5</accession>
<keyword evidence="3 11" id="KW-0812">Transmembrane</keyword>
<feature type="domain" description="RING-type" evidence="12">
    <location>
        <begin position="145"/>
        <end position="187"/>
    </location>
</feature>
<dbReference type="GO" id="GO:0008270">
    <property type="term" value="F:zinc ion binding"/>
    <property type="evidence" value="ECO:0007669"/>
    <property type="project" value="UniProtKB-KW"/>
</dbReference>
<evidence type="ECO:0000256" key="9">
    <source>
        <dbReference type="PROSITE-ProRule" id="PRU00175"/>
    </source>
</evidence>
<dbReference type="EMBL" id="AMZH03008152">
    <property type="protein sequence ID" value="RRT59585.1"/>
    <property type="molecule type" value="Genomic_DNA"/>
</dbReference>
<keyword evidence="7 11" id="KW-0472">Membrane</keyword>
<evidence type="ECO:0000256" key="4">
    <source>
        <dbReference type="ARBA" id="ARBA00022723"/>
    </source>
</evidence>
<dbReference type="SUPFAM" id="SSF57850">
    <property type="entry name" value="RING/U-box"/>
    <property type="match status" value="1"/>
</dbReference>
<dbReference type="GO" id="GO:0016567">
    <property type="term" value="P:protein ubiquitination"/>
    <property type="evidence" value="ECO:0007669"/>
    <property type="project" value="InterPro"/>
</dbReference>
<reference evidence="13 14" key="1">
    <citation type="journal article" date="2014" name="Agronomy (Basel)">
        <title>A Draft Genome Sequence for Ensete ventricosum, the Drought-Tolerant Tree Against Hunger.</title>
        <authorList>
            <person name="Harrison J."/>
            <person name="Moore K.A."/>
            <person name="Paszkiewicz K."/>
            <person name="Jones T."/>
            <person name="Grant M."/>
            <person name="Ambacheew D."/>
            <person name="Muzemil S."/>
            <person name="Studholme D.J."/>
        </authorList>
    </citation>
    <scope>NUCLEOTIDE SEQUENCE [LARGE SCALE GENOMIC DNA]</scope>
</reference>
<dbReference type="Pfam" id="PF13639">
    <property type="entry name" value="zf-RING_2"/>
    <property type="match status" value="1"/>
</dbReference>
<comment type="subcellular location">
    <subcellularLocation>
        <location evidence="1">Membrane</location>
        <topology evidence="1">Single-pass membrane protein</topology>
    </subcellularLocation>
</comment>
<feature type="compositionally biased region" description="Pro residues" evidence="10">
    <location>
        <begin position="50"/>
        <end position="62"/>
    </location>
</feature>
<dbReference type="InterPro" id="IPR001841">
    <property type="entry name" value="Znf_RING"/>
</dbReference>
<name>A0A426Z6I5_ENSVE</name>
<keyword evidence="4" id="KW-0479">Metal-binding</keyword>
<organism evidence="13 14">
    <name type="scientific">Ensete ventricosum</name>
    <name type="common">Abyssinian banana</name>
    <name type="synonym">Musa ensete</name>
    <dbReference type="NCBI Taxonomy" id="4639"/>
    <lineage>
        <taxon>Eukaryota</taxon>
        <taxon>Viridiplantae</taxon>
        <taxon>Streptophyta</taxon>
        <taxon>Embryophyta</taxon>
        <taxon>Tracheophyta</taxon>
        <taxon>Spermatophyta</taxon>
        <taxon>Magnoliopsida</taxon>
        <taxon>Liliopsida</taxon>
        <taxon>Zingiberales</taxon>
        <taxon>Musaceae</taxon>
        <taxon>Ensete</taxon>
    </lineage>
</organism>
<feature type="region of interest" description="Disordered" evidence="10">
    <location>
        <begin position="34"/>
        <end position="66"/>
    </location>
</feature>
<proteinExistence type="inferred from homology"/>
<dbReference type="GO" id="GO:0016740">
    <property type="term" value="F:transferase activity"/>
    <property type="evidence" value="ECO:0007669"/>
    <property type="project" value="UniProtKB-KW"/>
</dbReference>
<dbReference type="InterPro" id="IPR013083">
    <property type="entry name" value="Znf_RING/FYVE/PHD"/>
</dbReference>
<evidence type="ECO:0000256" key="3">
    <source>
        <dbReference type="ARBA" id="ARBA00022692"/>
    </source>
</evidence>
<gene>
    <name evidence="13" type="ORF">B296_00043969</name>
</gene>
<evidence type="ECO:0000256" key="7">
    <source>
        <dbReference type="ARBA" id="ARBA00023136"/>
    </source>
</evidence>
<dbReference type="InterPro" id="IPR044602">
    <property type="entry name" value="ATL10/ATL72-79-like"/>
</dbReference>
<dbReference type="AlphaFoldDB" id="A0A426Z6I5"/>
<comment type="caution">
    <text evidence="13">The sequence shown here is derived from an EMBL/GenBank/DDBJ whole genome shotgun (WGS) entry which is preliminary data.</text>
</comment>
<keyword evidence="9" id="KW-0863">Zinc-finger</keyword>
<dbReference type="Proteomes" id="UP000287651">
    <property type="component" value="Unassembled WGS sequence"/>
</dbReference>
<dbReference type="SMART" id="SM00184">
    <property type="entry name" value="RING"/>
    <property type="match status" value="1"/>
</dbReference>
<evidence type="ECO:0000256" key="2">
    <source>
        <dbReference type="ARBA" id="ARBA00022679"/>
    </source>
</evidence>
<evidence type="ECO:0000256" key="10">
    <source>
        <dbReference type="SAM" id="MobiDB-lite"/>
    </source>
</evidence>
<evidence type="ECO:0000313" key="14">
    <source>
        <dbReference type="Proteomes" id="UP000287651"/>
    </source>
</evidence>
<feature type="transmembrane region" description="Helical" evidence="11">
    <location>
        <begin position="76"/>
        <end position="97"/>
    </location>
</feature>
<dbReference type="Gene3D" id="3.30.40.10">
    <property type="entry name" value="Zinc/RING finger domain, C3HC4 (zinc finger)"/>
    <property type="match status" value="1"/>
</dbReference>
<keyword evidence="5" id="KW-0862">Zinc</keyword>
<evidence type="ECO:0000256" key="8">
    <source>
        <dbReference type="ARBA" id="ARBA00024209"/>
    </source>
</evidence>